<proteinExistence type="predicted"/>
<name>A0A418WPR0_9SPHN</name>
<dbReference type="Proteomes" id="UP000286100">
    <property type="component" value="Unassembled WGS sequence"/>
</dbReference>
<evidence type="ECO:0000313" key="3">
    <source>
        <dbReference type="Proteomes" id="UP000286100"/>
    </source>
</evidence>
<protein>
    <submittedName>
        <fullName evidence="2">Uncharacterized protein</fullName>
    </submittedName>
</protein>
<evidence type="ECO:0000313" key="2">
    <source>
        <dbReference type="EMBL" id="RJF93215.1"/>
    </source>
</evidence>
<accession>A0A418WPR0</accession>
<comment type="caution">
    <text evidence="2">The sequence shown here is derived from an EMBL/GenBank/DDBJ whole genome shotgun (WGS) entry which is preliminary data.</text>
</comment>
<reference evidence="2 3" key="1">
    <citation type="submission" date="2018-09" db="EMBL/GenBank/DDBJ databases">
        <authorList>
            <person name="Zhu H."/>
        </authorList>
    </citation>
    <scope>NUCLEOTIDE SEQUENCE [LARGE SCALE GENOMIC DNA]</scope>
    <source>
        <strain evidence="2 3">K2R01-6</strain>
    </source>
</reference>
<organism evidence="2 3">
    <name type="scientific">Sphingomonas cavernae</name>
    <dbReference type="NCBI Taxonomy" id="2320861"/>
    <lineage>
        <taxon>Bacteria</taxon>
        <taxon>Pseudomonadati</taxon>
        <taxon>Pseudomonadota</taxon>
        <taxon>Alphaproteobacteria</taxon>
        <taxon>Sphingomonadales</taxon>
        <taxon>Sphingomonadaceae</taxon>
        <taxon>Sphingomonas</taxon>
    </lineage>
</organism>
<dbReference type="RefSeq" id="WP_147417563.1">
    <property type="nucleotide sequence ID" value="NZ_QYUM01000002.1"/>
</dbReference>
<feature type="region of interest" description="Disordered" evidence="1">
    <location>
        <begin position="29"/>
        <end position="50"/>
    </location>
</feature>
<dbReference type="AlphaFoldDB" id="A0A418WPR0"/>
<evidence type="ECO:0000256" key="1">
    <source>
        <dbReference type="SAM" id="MobiDB-lite"/>
    </source>
</evidence>
<sequence length="103" mass="10883">MAERPRSARLSEICAPWLVPGLALSAASAVPLSSPTGTVSDGRARTTAKASVEIREAARITVPRPGDGRADERRDMPAMIQRPCRPGDAPEATACTLHIIDLP</sequence>
<keyword evidence="3" id="KW-1185">Reference proteome</keyword>
<gene>
    <name evidence="2" type="ORF">D3876_02320</name>
</gene>
<dbReference type="EMBL" id="QYUM01000002">
    <property type="protein sequence ID" value="RJF93215.1"/>
    <property type="molecule type" value="Genomic_DNA"/>
</dbReference>